<dbReference type="Pfam" id="PF05016">
    <property type="entry name" value="ParE_toxin"/>
    <property type="match status" value="1"/>
</dbReference>
<dbReference type="RefSeq" id="WP_108740871.1">
    <property type="nucleotide sequence ID" value="NZ_CP020918.1"/>
</dbReference>
<organism evidence="2 3">
    <name type="scientific">Flavobacterium faecale</name>
    <dbReference type="NCBI Taxonomy" id="1355330"/>
    <lineage>
        <taxon>Bacteria</taxon>
        <taxon>Pseudomonadati</taxon>
        <taxon>Bacteroidota</taxon>
        <taxon>Flavobacteriia</taxon>
        <taxon>Flavobacteriales</taxon>
        <taxon>Flavobacteriaceae</taxon>
        <taxon>Flavobacterium</taxon>
    </lineage>
</organism>
<dbReference type="InterPro" id="IPR035093">
    <property type="entry name" value="RelE/ParE_toxin_dom_sf"/>
</dbReference>
<accession>A0A2S1LDW2</accession>
<reference evidence="2 3" key="1">
    <citation type="submission" date="2017-04" db="EMBL/GenBank/DDBJ databases">
        <title>Compelte genome sequence of WV33.</title>
        <authorList>
            <person name="Lee P.C."/>
        </authorList>
    </citation>
    <scope>NUCLEOTIDE SEQUENCE [LARGE SCALE GENOMIC DNA]</scope>
    <source>
        <strain evidence="2 3">WV33</strain>
    </source>
</reference>
<keyword evidence="1" id="KW-1277">Toxin-antitoxin system</keyword>
<protein>
    <recommendedName>
        <fullName evidence="4">Plasmid stabilization system</fullName>
    </recommendedName>
</protein>
<evidence type="ECO:0000256" key="1">
    <source>
        <dbReference type="ARBA" id="ARBA00022649"/>
    </source>
</evidence>
<gene>
    <name evidence="2" type="ORF">FFWV33_10585</name>
</gene>
<sequence>MRAKVKFALHVKQDIKQATTWYNQAQKGLGTRFFKNIKEEINFIANQPECFQIRYETIHVAVIKIFPYTIHYQFLKSENTIIILGVFHTSIHPEKWTKRL</sequence>
<dbReference type="EMBL" id="CP020918">
    <property type="protein sequence ID" value="AWG21939.1"/>
    <property type="molecule type" value="Genomic_DNA"/>
</dbReference>
<proteinExistence type="predicted"/>
<dbReference type="Gene3D" id="3.30.2310.20">
    <property type="entry name" value="RelE-like"/>
    <property type="match status" value="1"/>
</dbReference>
<dbReference type="OrthoDB" id="595476at2"/>
<dbReference type="AlphaFoldDB" id="A0A2S1LDW2"/>
<dbReference type="Proteomes" id="UP000244527">
    <property type="component" value="Chromosome"/>
</dbReference>
<evidence type="ECO:0000313" key="3">
    <source>
        <dbReference type="Proteomes" id="UP000244527"/>
    </source>
</evidence>
<dbReference type="KEGG" id="ffa:FFWV33_10585"/>
<name>A0A2S1LDW2_9FLAO</name>
<evidence type="ECO:0008006" key="4">
    <source>
        <dbReference type="Google" id="ProtNLM"/>
    </source>
</evidence>
<evidence type="ECO:0000313" key="2">
    <source>
        <dbReference type="EMBL" id="AWG21939.1"/>
    </source>
</evidence>
<keyword evidence="3" id="KW-1185">Reference proteome</keyword>
<dbReference type="InterPro" id="IPR007712">
    <property type="entry name" value="RelE/ParE_toxin"/>
</dbReference>